<dbReference type="PROSITE" id="PS50928">
    <property type="entry name" value="ABC_TM1"/>
    <property type="match status" value="1"/>
</dbReference>
<protein>
    <submittedName>
        <fullName evidence="9">Carbohydrate ABC transporter permease</fullName>
    </submittedName>
</protein>
<comment type="similarity">
    <text evidence="7">Belongs to the binding-protein-dependent transport system permease family.</text>
</comment>
<feature type="transmembrane region" description="Helical" evidence="7">
    <location>
        <begin position="9"/>
        <end position="30"/>
    </location>
</feature>
<accession>A0A9D1F2J4</accession>
<feature type="transmembrane region" description="Helical" evidence="7">
    <location>
        <begin position="136"/>
        <end position="153"/>
    </location>
</feature>
<dbReference type="SUPFAM" id="SSF161098">
    <property type="entry name" value="MetI-like"/>
    <property type="match status" value="1"/>
</dbReference>
<reference evidence="9" key="1">
    <citation type="submission" date="2020-10" db="EMBL/GenBank/DDBJ databases">
        <authorList>
            <person name="Gilroy R."/>
        </authorList>
    </citation>
    <scope>NUCLEOTIDE SEQUENCE</scope>
    <source>
        <strain evidence="9">CHK178-757</strain>
    </source>
</reference>
<gene>
    <name evidence="9" type="ORF">IAB46_02785</name>
</gene>
<dbReference type="PANTHER" id="PTHR43744">
    <property type="entry name" value="ABC TRANSPORTER PERMEASE PROTEIN MG189-RELATED-RELATED"/>
    <property type="match status" value="1"/>
</dbReference>
<dbReference type="AlphaFoldDB" id="A0A9D1F2J4"/>
<evidence type="ECO:0000256" key="6">
    <source>
        <dbReference type="ARBA" id="ARBA00023136"/>
    </source>
</evidence>
<dbReference type="GO" id="GO:0055085">
    <property type="term" value="P:transmembrane transport"/>
    <property type="evidence" value="ECO:0007669"/>
    <property type="project" value="InterPro"/>
</dbReference>
<evidence type="ECO:0000256" key="2">
    <source>
        <dbReference type="ARBA" id="ARBA00022448"/>
    </source>
</evidence>
<keyword evidence="6 7" id="KW-0472">Membrane</keyword>
<evidence type="ECO:0000256" key="7">
    <source>
        <dbReference type="RuleBase" id="RU363032"/>
    </source>
</evidence>
<comment type="caution">
    <text evidence="9">The sequence shown here is derived from an EMBL/GenBank/DDBJ whole genome shotgun (WGS) entry which is preliminary data.</text>
</comment>
<evidence type="ECO:0000256" key="1">
    <source>
        <dbReference type="ARBA" id="ARBA00004651"/>
    </source>
</evidence>
<dbReference type="PANTHER" id="PTHR43744:SF2">
    <property type="entry name" value="ARABINOOLIGOSACCHARIDES TRANSPORT SYSTEM PERMEASE PROTEIN ARAQ"/>
    <property type="match status" value="1"/>
</dbReference>
<dbReference type="Proteomes" id="UP000823927">
    <property type="component" value="Unassembled WGS sequence"/>
</dbReference>
<feature type="transmembrane region" description="Helical" evidence="7">
    <location>
        <begin position="241"/>
        <end position="265"/>
    </location>
</feature>
<proteinExistence type="inferred from homology"/>
<dbReference type="GO" id="GO:0005886">
    <property type="term" value="C:plasma membrane"/>
    <property type="evidence" value="ECO:0007669"/>
    <property type="project" value="UniProtKB-SubCell"/>
</dbReference>
<evidence type="ECO:0000256" key="3">
    <source>
        <dbReference type="ARBA" id="ARBA00022475"/>
    </source>
</evidence>
<keyword evidence="4 7" id="KW-0812">Transmembrane</keyword>
<feature type="transmembrane region" description="Helical" evidence="7">
    <location>
        <begin position="68"/>
        <end position="91"/>
    </location>
</feature>
<evidence type="ECO:0000313" key="9">
    <source>
        <dbReference type="EMBL" id="HIS46478.1"/>
    </source>
</evidence>
<keyword evidence="3" id="KW-1003">Cell membrane</keyword>
<dbReference type="InterPro" id="IPR000515">
    <property type="entry name" value="MetI-like"/>
</dbReference>
<feature type="domain" description="ABC transmembrane type-1" evidence="8">
    <location>
        <begin position="68"/>
        <end position="260"/>
    </location>
</feature>
<organism evidence="9 10">
    <name type="scientific">Candidatus Scybalocola faecigallinarum</name>
    <dbReference type="NCBI Taxonomy" id="2840941"/>
    <lineage>
        <taxon>Bacteria</taxon>
        <taxon>Bacillati</taxon>
        <taxon>Bacillota</taxon>
        <taxon>Clostridia</taxon>
        <taxon>Lachnospirales</taxon>
        <taxon>Lachnospiraceae</taxon>
        <taxon>Lachnospiraceae incertae sedis</taxon>
        <taxon>Candidatus Scybalocola (ex Gilroy et al. 2021)</taxon>
    </lineage>
</organism>
<dbReference type="CDD" id="cd06261">
    <property type="entry name" value="TM_PBP2"/>
    <property type="match status" value="1"/>
</dbReference>
<dbReference type="EMBL" id="DVIT01000012">
    <property type="protein sequence ID" value="HIS46478.1"/>
    <property type="molecule type" value="Genomic_DNA"/>
</dbReference>
<feature type="transmembrane region" description="Helical" evidence="7">
    <location>
        <begin position="103"/>
        <end position="124"/>
    </location>
</feature>
<evidence type="ECO:0000256" key="4">
    <source>
        <dbReference type="ARBA" id="ARBA00022692"/>
    </source>
</evidence>
<keyword evidence="2 7" id="KW-0813">Transport</keyword>
<evidence type="ECO:0000256" key="5">
    <source>
        <dbReference type="ARBA" id="ARBA00022989"/>
    </source>
</evidence>
<dbReference type="Gene3D" id="1.10.3720.10">
    <property type="entry name" value="MetI-like"/>
    <property type="match status" value="1"/>
</dbReference>
<dbReference type="InterPro" id="IPR035906">
    <property type="entry name" value="MetI-like_sf"/>
</dbReference>
<keyword evidence="5 7" id="KW-1133">Transmembrane helix</keyword>
<evidence type="ECO:0000313" key="10">
    <source>
        <dbReference type="Proteomes" id="UP000823927"/>
    </source>
</evidence>
<name>A0A9D1F2J4_9FIRM</name>
<comment type="subcellular location">
    <subcellularLocation>
        <location evidence="1 7">Cell membrane</location>
        <topology evidence="1 7">Multi-pass membrane protein</topology>
    </subcellularLocation>
</comment>
<reference evidence="9" key="2">
    <citation type="journal article" date="2021" name="PeerJ">
        <title>Extensive microbial diversity within the chicken gut microbiome revealed by metagenomics and culture.</title>
        <authorList>
            <person name="Gilroy R."/>
            <person name="Ravi A."/>
            <person name="Getino M."/>
            <person name="Pursley I."/>
            <person name="Horton D.L."/>
            <person name="Alikhan N.F."/>
            <person name="Baker D."/>
            <person name="Gharbi K."/>
            <person name="Hall N."/>
            <person name="Watson M."/>
            <person name="Adriaenssens E.M."/>
            <person name="Foster-Nyarko E."/>
            <person name="Jarju S."/>
            <person name="Secka A."/>
            <person name="Antonio M."/>
            <person name="Oren A."/>
            <person name="Chaudhuri R.R."/>
            <person name="La Ragione R."/>
            <person name="Hildebrand F."/>
            <person name="Pallen M.J."/>
        </authorList>
    </citation>
    <scope>NUCLEOTIDE SEQUENCE</scope>
    <source>
        <strain evidence="9">CHK178-757</strain>
    </source>
</reference>
<sequence length="275" mass="30012">MATKIKRVILYIALILLAVICLLPFLLMIVNATRTGQEIVRSFTLIPGRALVNNWKTVFSYFNLFQGMLNSLIVAVPCTVFSAYFSALTAYGLHMYKFKGNKVITMCIVIFMMIPAQLSLLGFYDLVSMLGLTDSYLPLILPSIASAGTVFFLRQYCEVSVHPALVEAARIDGAGELHIFHRIILPLLAPGIATMSIGGFIGSWNNYLTPLVLLNTPSKFTLPVMIASLRASNDISTNQGAIYLAVAISVIPILIVFAFCSKYIISSISAGGVKE</sequence>
<feature type="transmembrane region" description="Helical" evidence="7">
    <location>
        <begin position="179"/>
        <end position="201"/>
    </location>
</feature>
<evidence type="ECO:0000259" key="8">
    <source>
        <dbReference type="PROSITE" id="PS50928"/>
    </source>
</evidence>
<dbReference type="Pfam" id="PF00528">
    <property type="entry name" value="BPD_transp_1"/>
    <property type="match status" value="1"/>
</dbReference>